<dbReference type="InterPro" id="IPR036271">
    <property type="entry name" value="Tet_transcr_reg_TetR-rel_C_sf"/>
</dbReference>
<dbReference type="AlphaFoldDB" id="A0A5J4JKB3"/>
<protein>
    <submittedName>
        <fullName evidence="4">TetR family transcriptional regulator</fullName>
    </submittedName>
</protein>
<dbReference type="SUPFAM" id="SSF46689">
    <property type="entry name" value="Homeodomain-like"/>
    <property type="match status" value="1"/>
</dbReference>
<gene>
    <name evidence="4" type="ORF">BpJC7_20900</name>
</gene>
<evidence type="ECO:0000313" key="5">
    <source>
        <dbReference type="Proteomes" id="UP000391919"/>
    </source>
</evidence>
<dbReference type="Gene3D" id="1.10.357.10">
    <property type="entry name" value="Tetracycline Repressor, domain 2"/>
    <property type="match status" value="1"/>
</dbReference>
<reference evidence="4 5" key="1">
    <citation type="submission" date="2019-09" db="EMBL/GenBank/DDBJ databases">
        <title>Draft genome sequence of Bacillus sp. JC-7.</title>
        <authorList>
            <person name="Tanaka N."/>
            <person name="Shiwa Y."/>
            <person name="Fujita N."/>
            <person name="Tanasupawat S."/>
        </authorList>
    </citation>
    <scope>NUCLEOTIDE SEQUENCE [LARGE SCALE GENOMIC DNA]</scope>
    <source>
        <strain evidence="4 5">JC-7</strain>
    </source>
</reference>
<feature type="DNA-binding region" description="H-T-H motif" evidence="2">
    <location>
        <begin position="44"/>
        <end position="63"/>
    </location>
</feature>
<dbReference type="GO" id="GO:0003677">
    <property type="term" value="F:DNA binding"/>
    <property type="evidence" value="ECO:0007669"/>
    <property type="project" value="UniProtKB-UniRule"/>
</dbReference>
<keyword evidence="5" id="KW-1185">Reference proteome</keyword>
<dbReference type="PANTHER" id="PTHR30055">
    <property type="entry name" value="HTH-TYPE TRANSCRIPTIONAL REGULATOR RUTR"/>
    <property type="match status" value="1"/>
</dbReference>
<dbReference type="PANTHER" id="PTHR30055:SF222">
    <property type="entry name" value="REGULATORY PROTEIN"/>
    <property type="match status" value="1"/>
</dbReference>
<dbReference type="RefSeq" id="WP_151681287.1">
    <property type="nucleotide sequence ID" value="NZ_BKZP01000031.1"/>
</dbReference>
<name>A0A5J4JKB3_9BACI</name>
<dbReference type="Pfam" id="PF00440">
    <property type="entry name" value="TetR_N"/>
    <property type="match status" value="1"/>
</dbReference>
<sequence length="218" mass="24818">MSKYNLLEAMKAQAKPALKLTDKKQKIMETAVALFAEKGYSNTPTSEIAKAAGVAEGTIFRHFGTKDNLLVAVIVPFLKASIPSMAEELFTELMSHDVFFFEDFLRELVRDRLNFVKENKEIFQIVVKEFLYNEEIRNELLPYFVENIGGRLIQVIRVFQERGELVSRPAEDIAKLVVTCIAGLFVSKFVLMLNGTADEEAEIETIVRFVMDGVRKRE</sequence>
<dbReference type="SUPFAM" id="SSF48498">
    <property type="entry name" value="Tetracyclin repressor-like, C-terminal domain"/>
    <property type="match status" value="1"/>
</dbReference>
<dbReference type="PRINTS" id="PR00455">
    <property type="entry name" value="HTHTETR"/>
</dbReference>
<feature type="domain" description="HTH tetR-type" evidence="3">
    <location>
        <begin position="21"/>
        <end position="81"/>
    </location>
</feature>
<dbReference type="GO" id="GO:0006355">
    <property type="term" value="P:regulation of DNA-templated transcription"/>
    <property type="evidence" value="ECO:0007669"/>
    <property type="project" value="UniProtKB-ARBA"/>
</dbReference>
<proteinExistence type="predicted"/>
<evidence type="ECO:0000259" key="3">
    <source>
        <dbReference type="PROSITE" id="PS50977"/>
    </source>
</evidence>
<dbReference type="EMBL" id="BKZQ01000027">
    <property type="protein sequence ID" value="GER70787.1"/>
    <property type="molecule type" value="Genomic_DNA"/>
</dbReference>
<dbReference type="InterPro" id="IPR009057">
    <property type="entry name" value="Homeodomain-like_sf"/>
</dbReference>
<dbReference type="InterPro" id="IPR001647">
    <property type="entry name" value="HTH_TetR"/>
</dbReference>
<dbReference type="Proteomes" id="UP000391919">
    <property type="component" value="Unassembled WGS sequence"/>
</dbReference>
<keyword evidence="1 2" id="KW-0238">DNA-binding</keyword>
<accession>A0A5J4JKB3</accession>
<dbReference type="InterPro" id="IPR050109">
    <property type="entry name" value="HTH-type_TetR-like_transc_reg"/>
</dbReference>
<comment type="caution">
    <text evidence="4">The sequence shown here is derived from an EMBL/GenBank/DDBJ whole genome shotgun (WGS) entry which is preliminary data.</text>
</comment>
<evidence type="ECO:0000313" key="4">
    <source>
        <dbReference type="EMBL" id="GER70787.1"/>
    </source>
</evidence>
<dbReference type="PROSITE" id="PS50977">
    <property type="entry name" value="HTH_TETR_2"/>
    <property type="match status" value="1"/>
</dbReference>
<evidence type="ECO:0000256" key="1">
    <source>
        <dbReference type="ARBA" id="ARBA00023125"/>
    </source>
</evidence>
<organism evidence="4 5">
    <name type="scientific">Weizmannia acidilactici</name>
    <dbReference type="NCBI Taxonomy" id="2607726"/>
    <lineage>
        <taxon>Bacteria</taxon>
        <taxon>Bacillati</taxon>
        <taxon>Bacillota</taxon>
        <taxon>Bacilli</taxon>
        <taxon>Bacillales</taxon>
        <taxon>Bacillaceae</taxon>
        <taxon>Heyndrickxia</taxon>
    </lineage>
</organism>
<evidence type="ECO:0000256" key="2">
    <source>
        <dbReference type="PROSITE-ProRule" id="PRU00335"/>
    </source>
</evidence>